<keyword evidence="3" id="KW-1185">Reference proteome</keyword>
<dbReference type="AlphaFoldDB" id="A0A9D4IYC8"/>
<name>A0A9D4IYC8_DREPO</name>
<dbReference type="Gene3D" id="2.60.40.1190">
    <property type="match status" value="1"/>
</dbReference>
<evidence type="ECO:0000313" key="2">
    <source>
        <dbReference type="EMBL" id="KAH3791465.1"/>
    </source>
</evidence>
<proteinExistence type="inferred from homology"/>
<evidence type="ECO:0000313" key="3">
    <source>
        <dbReference type="Proteomes" id="UP000828390"/>
    </source>
</evidence>
<reference evidence="2" key="2">
    <citation type="submission" date="2020-11" db="EMBL/GenBank/DDBJ databases">
        <authorList>
            <person name="McCartney M.A."/>
            <person name="Auch B."/>
            <person name="Kono T."/>
            <person name="Mallez S."/>
            <person name="Becker A."/>
            <person name="Gohl D.M."/>
            <person name="Silverstein K.A.T."/>
            <person name="Koren S."/>
            <person name="Bechman K.B."/>
            <person name="Herman A."/>
            <person name="Abrahante J.E."/>
            <person name="Garbe J."/>
        </authorList>
    </citation>
    <scope>NUCLEOTIDE SEQUENCE</scope>
    <source>
        <strain evidence="2">Duluth1</strain>
        <tissue evidence="2">Whole animal</tissue>
    </source>
</reference>
<sequence length="203" mass="22829">MSSTYRINTTWDGRPVNHDPVTITVGPVDANGQVIIRVTGPYFNDPGVPANSTVGQPYMGLWDYEVAEAFFLNDRNQYLEVELSPHGLHLLLLLKGQRDSFKDQLPIQYTSNVINGGATWVGVAHVPAHYFPPKVTKFNAYAIHGSGAGRTYEALYPVPTGKYTDPDFHKLDYFQHMDFRHLLPDNWSPHYTSPEWDPIIAVG</sequence>
<reference evidence="2" key="1">
    <citation type="journal article" date="2019" name="bioRxiv">
        <title>The Genome of the Zebra Mussel, Dreissena polymorpha: A Resource for Invasive Species Research.</title>
        <authorList>
            <person name="McCartney M.A."/>
            <person name="Auch B."/>
            <person name="Kono T."/>
            <person name="Mallez S."/>
            <person name="Zhang Y."/>
            <person name="Obille A."/>
            <person name="Becker A."/>
            <person name="Abrahante J.E."/>
            <person name="Garbe J."/>
            <person name="Badalamenti J.P."/>
            <person name="Herman A."/>
            <person name="Mangelson H."/>
            <person name="Liachko I."/>
            <person name="Sullivan S."/>
            <person name="Sone E.D."/>
            <person name="Koren S."/>
            <person name="Silverstein K.A.T."/>
            <person name="Beckman K.B."/>
            <person name="Gohl D.M."/>
        </authorList>
    </citation>
    <scope>NUCLEOTIDE SEQUENCE</scope>
    <source>
        <strain evidence="2">Duluth1</strain>
        <tissue evidence="2">Whole animal</tissue>
    </source>
</reference>
<dbReference type="OrthoDB" id="10056816at2759"/>
<dbReference type="PANTHER" id="PTHR31475">
    <property type="entry name" value="UPF0462 PROTEIN"/>
    <property type="match status" value="1"/>
</dbReference>
<accession>A0A9D4IYC8</accession>
<organism evidence="2 3">
    <name type="scientific">Dreissena polymorpha</name>
    <name type="common">Zebra mussel</name>
    <name type="synonym">Mytilus polymorpha</name>
    <dbReference type="NCBI Taxonomy" id="45954"/>
    <lineage>
        <taxon>Eukaryota</taxon>
        <taxon>Metazoa</taxon>
        <taxon>Spiralia</taxon>
        <taxon>Lophotrochozoa</taxon>
        <taxon>Mollusca</taxon>
        <taxon>Bivalvia</taxon>
        <taxon>Autobranchia</taxon>
        <taxon>Heteroconchia</taxon>
        <taxon>Euheterodonta</taxon>
        <taxon>Imparidentia</taxon>
        <taxon>Neoheterodontei</taxon>
        <taxon>Myida</taxon>
        <taxon>Dreissenoidea</taxon>
        <taxon>Dreissenidae</taxon>
        <taxon>Dreissena</taxon>
    </lineage>
</organism>
<dbReference type="EMBL" id="JAIWYP010000007">
    <property type="protein sequence ID" value="KAH3791465.1"/>
    <property type="molecule type" value="Genomic_DNA"/>
</dbReference>
<gene>
    <name evidence="2" type="ORF">DPMN_144951</name>
</gene>
<dbReference type="PANTHER" id="PTHR31475:SF5">
    <property type="entry name" value="UPF0462 PROTEIN C4ORF33 HOMOLOG"/>
    <property type="match status" value="1"/>
</dbReference>
<protein>
    <submittedName>
        <fullName evidence="2">Uncharacterized protein</fullName>
    </submittedName>
</protein>
<evidence type="ECO:0000256" key="1">
    <source>
        <dbReference type="ARBA" id="ARBA00038085"/>
    </source>
</evidence>
<dbReference type="Proteomes" id="UP000828390">
    <property type="component" value="Unassembled WGS sequence"/>
</dbReference>
<comment type="caution">
    <text evidence="2">The sequence shown here is derived from an EMBL/GenBank/DDBJ whole genome shotgun (WGS) entry which is preliminary data.</text>
</comment>
<comment type="similarity">
    <text evidence="1">Belongs to the UPF0462 family.</text>
</comment>